<dbReference type="GO" id="GO:0016887">
    <property type="term" value="F:ATP hydrolysis activity"/>
    <property type="evidence" value="ECO:0007669"/>
    <property type="project" value="InterPro"/>
</dbReference>
<dbReference type="PANTHER" id="PTHR43790:SF9">
    <property type="entry name" value="GALACTOFURANOSE TRANSPORTER ATP-BINDING PROTEIN YTFR"/>
    <property type="match status" value="1"/>
</dbReference>
<sequence length="521" mass="55532">MPDSPIPGEATVAAPVLEMRGIRKVFPGVVALDDVDVDVVAGEVHALLGENGAGKSTLIKILAGVHRRDGGTMRVAGEEVDFASPADSLGRRIKVVYQELDLVDGLSVAENVFLGGYPKTPRGLVDFAAMRNRTRELLADLGLEIDPALPVGELRVAEQQMVEIARALSRQARLIVMDEPTSALSPAEVDTLFGVIARLKSRGVAIVYVSHKLDEIERIADRVTVFRDGRRVVTAGVAETTPRQLVAWMVGRELHDLFPKSAPAIGGPLLVVDRLSGSGLRDVSFAVNAGEIVGVYGLMGAGINTLGRALFGAAARDGGSVVLAGAAIRPNHPRDAIAKGMGLLTENRKQDGLVLPLAVRANMTLAALARFADLSWIKGGAETRAAAEYVDRLGIKTPSLRQPVRYLSGGNQQKVLMARWMLRQDSLKLLILAEPTRGIDVGSKAEIYRLIDAMAHRGIGIVFMSTEIPEILGIADRILVMREGRITAELGRAEATQERLVAAAATDDEPLPAALPIDAAS</sequence>
<dbReference type="InterPro" id="IPR027417">
    <property type="entry name" value="P-loop_NTPase"/>
</dbReference>
<reference evidence="11" key="1">
    <citation type="submission" date="2020-02" db="EMBL/GenBank/DDBJ databases">
        <authorList>
            <person name="Meier V. D."/>
        </authorList>
    </citation>
    <scope>NUCLEOTIDE SEQUENCE</scope>
    <source>
        <strain evidence="11">AVDCRST_MAG59</strain>
    </source>
</reference>
<dbReference type="GO" id="GO:0005886">
    <property type="term" value="C:plasma membrane"/>
    <property type="evidence" value="ECO:0007669"/>
    <property type="project" value="UniProtKB-SubCell"/>
</dbReference>
<comment type="subcellular location">
    <subcellularLocation>
        <location evidence="1">Cell membrane</location>
        <topology evidence="1">Peripheral membrane protein</topology>
    </subcellularLocation>
</comment>
<dbReference type="InterPro" id="IPR050107">
    <property type="entry name" value="ABC_carbohydrate_import_ATPase"/>
</dbReference>
<accession>A0A6J4UFB2</accession>
<evidence type="ECO:0000256" key="9">
    <source>
        <dbReference type="ARBA" id="ARBA00023136"/>
    </source>
</evidence>
<keyword evidence="2" id="KW-0813">Transport</keyword>
<evidence type="ECO:0000256" key="6">
    <source>
        <dbReference type="ARBA" id="ARBA00022741"/>
    </source>
</evidence>
<evidence type="ECO:0000256" key="4">
    <source>
        <dbReference type="ARBA" id="ARBA00022597"/>
    </source>
</evidence>
<keyword evidence="4" id="KW-0762">Sugar transport</keyword>
<evidence type="ECO:0000313" key="11">
    <source>
        <dbReference type="EMBL" id="CAA9546729.1"/>
    </source>
</evidence>
<evidence type="ECO:0000256" key="5">
    <source>
        <dbReference type="ARBA" id="ARBA00022737"/>
    </source>
</evidence>
<keyword evidence="3" id="KW-1003">Cell membrane</keyword>
<dbReference type="InterPro" id="IPR003593">
    <property type="entry name" value="AAA+_ATPase"/>
</dbReference>
<keyword evidence="8" id="KW-1278">Translocase</keyword>
<dbReference type="Gene3D" id="3.40.50.300">
    <property type="entry name" value="P-loop containing nucleotide triphosphate hydrolases"/>
    <property type="match status" value="2"/>
</dbReference>
<organism evidence="11">
    <name type="scientific">uncultured Thermomicrobiales bacterium</name>
    <dbReference type="NCBI Taxonomy" id="1645740"/>
    <lineage>
        <taxon>Bacteria</taxon>
        <taxon>Pseudomonadati</taxon>
        <taxon>Thermomicrobiota</taxon>
        <taxon>Thermomicrobia</taxon>
        <taxon>Thermomicrobiales</taxon>
        <taxon>environmental samples</taxon>
    </lineage>
</organism>
<dbReference type="FunFam" id="3.40.50.300:FF:000127">
    <property type="entry name" value="Ribose import ATP-binding protein RbsA"/>
    <property type="match status" value="1"/>
</dbReference>
<evidence type="ECO:0000259" key="10">
    <source>
        <dbReference type="PROSITE" id="PS50893"/>
    </source>
</evidence>
<dbReference type="SMART" id="SM00382">
    <property type="entry name" value="AAA"/>
    <property type="match status" value="2"/>
</dbReference>
<keyword evidence="5" id="KW-0677">Repeat</keyword>
<name>A0A6J4UFB2_9BACT</name>
<dbReference type="EMBL" id="CADCWF010000085">
    <property type="protein sequence ID" value="CAA9546729.1"/>
    <property type="molecule type" value="Genomic_DNA"/>
</dbReference>
<dbReference type="CDD" id="cd03216">
    <property type="entry name" value="ABC_Carb_Monos_I"/>
    <property type="match status" value="1"/>
</dbReference>
<dbReference type="InterPro" id="IPR017871">
    <property type="entry name" value="ABC_transporter-like_CS"/>
</dbReference>
<evidence type="ECO:0000256" key="3">
    <source>
        <dbReference type="ARBA" id="ARBA00022475"/>
    </source>
</evidence>
<dbReference type="Pfam" id="PF00005">
    <property type="entry name" value="ABC_tran"/>
    <property type="match status" value="2"/>
</dbReference>
<gene>
    <name evidence="11" type="ORF">AVDCRST_MAG59-1367</name>
</gene>
<dbReference type="SUPFAM" id="SSF52540">
    <property type="entry name" value="P-loop containing nucleoside triphosphate hydrolases"/>
    <property type="match status" value="2"/>
</dbReference>
<dbReference type="GO" id="GO:0005524">
    <property type="term" value="F:ATP binding"/>
    <property type="evidence" value="ECO:0007669"/>
    <property type="project" value="UniProtKB-KW"/>
</dbReference>
<feature type="domain" description="ABC transporter" evidence="10">
    <location>
        <begin position="17"/>
        <end position="253"/>
    </location>
</feature>
<evidence type="ECO:0000256" key="7">
    <source>
        <dbReference type="ARBA" id="ARBA00022840"/>
    </source>
</evidence>
<dbReference type="CDD" id="cd03215">
    <property type="entry name" value="ABC_Carb_Monos_II"/>
    <property type="match status" value="1"/>
</dbReference>
<dbReference type="AlphaFoldDB" id="A0A6J4UFB2"/>
<dbReference type="PROSITE" id="PS50893">
    <property type="entry name" value="ABC_TRANSPORTER_2"/>
    <property type="match status" value="2"/>
</dbReference>
<evidence type="ECO:0000256" key="8">
    <source>
        <dbReference type="ARBA" id="ARBA00022967"/>
    </source>
</evidence>
<dbReference type="PROSITE" id="PS00211">
    <property type="entry name" value="ABC_TRANSPORTER_1"/>
    <property type="match status" value="1"/>
</dbReference>
<keyword evidence="6" id="KW-0547">Nucleotide-binding</keyword>
<proteinExistence type="predicted"/>
<dbReference type="PANTHER" id="PTHR43790">
    <property type="entry name" value="CARBOHYDRATE TRANSPORT ATP-BINDING PROTEIN MG119-RELATED"/>
    <property type="match status" value="1"/>
</dbReference>
<evidence type="ECO:0000256" key="2">
    <source>
        <dbReference type="ARBA" id="ARBA00022448"/>
    </source>
</evidence>
<feature type="domain" description="ABC transporter" evidence="10">
    <location>
        <begin position="252"/>
        <end position="508"/>
    </location>
</feature>
<keyword evidence="9" id="KW-0472">Membrane</keyword>
<dbReference type="InterPro" id="IPR003439">
    <property type="entry name" value="ABC_transporter-like_ATP-bd"/>
</dbReference>
<keyword evidence="7 11" id="KW-0067">ATP-binding</keyword>
<evidence type="ECO:0000256" key="1">
    <source>
        <dbReference type="ARBA" id="ARBA00004202"/>
    </source>
</evidence>
<protein>
    <submittedName>
        <fullName evidence="11">Ribose ABC transport system, ATP-binding protein RbsA</fullName>
    </submittedName>
</protein>